<dbReference type="PANTHER" id="PTHR32309:SF13">
    <property type="entry name" value="FERRIC ENTEROBACTIN TRANSPORT PROTEIN FEPE"/>
    <property type="match status" value="1"/>
</dbReference>
<proteinExistence type="inferred from homology"/>
<dbReference type="NCBIfam" id="TIGR01007">
    <property type="entry name" value="eps_fam"/>
    <property type="match status" value="1"/>
</dbReference>
<dbReference type="InterPro" id="IPR050445">
    <property type="entry name" value="Bact_polysacc_biosynth/exp"/>
</dbReference>
<feature type="domain" description="AAA" evidence="9">
    <location>
        <begin position="57"/>
        <end position="192"/>
    </location>
</feature>
<dbReference type="SUPFAM" id="SSF52540">
    <property type="entry name" value="P-loop containing nucleoside triphosphate hydrolases"/>
    <property type="match status" value="1"/>
</dbReference>
<dbReference type="PANTHER" id="PTHR32309">
    <property type="entry name" value="TYROSINE-PROTEIN KINASE"/>
    <property type="match status" value="1"/>
</dbReference>
<keyword evidence="6" id="KW-0067">ATP-binding</keyword>
<keyword evidence="4" id="KW-0547">Nucleotide-binding</keyword>
<evidence type="ECO:0000313" key="10">
    <source>
        <dbReference type="EMBL" id="SDQ09428.1"/>
    </source>
</evidence>
<reference evidence="10 11" key="1">
    <citation type="submission" date="2016-10" db="EMBL/GenBank/DDBJ databases">
        <authorList>
            <person name="de Groot N.N."/>
        </authorList>
    </citation>
    <scope>NUCLEOTIDE SEQUENCE [LARGE SCALE GENOMIC DNA]</scope>
    <source>
        <strain evidence="10 11">CGMCC 1.10449</strain>
    </source>
</reference>
<dbReference type="Proteomes" id="UP000199444">
    <property type="component" value="Unassembled WGS sequence"/>
</dbReference>
<dbReference type="Gene3D" id="3.40.50.300">
    <property type="entry name" value="P-loop containing nucleotide triphosphate hydrolases"/>
    <property type="match status" value="1"/>
</dbReference>
<dbReference type="EC" id="2.7.10.2" evidence="2"/>
<dbReference type="EMBL" id="FNKD01000001">
    <property type="protein sequence ID" value="SDQ09428.1"/>
    <property type="molecule type" value="Genomic_DNA"/>
</dbReference>
<evidence type="ECO:0000256" key="3">
    <source>
        <dbReference type="ARBA" id="ARBA00022679"/>
    </source>
</evidence>
<keyword evidence="5" id="KW-0418">Kinase</keyword>
<organism evidence="10 11">
    <name type="scientific">Virgibacillus salinus</name>
    <dbReference type="NCBI Taxonomy" id="553311"/>
    <lineage>
        <taxon>Bacteria</taxon>
        <taxon>Bacillati</taxon>
        <taxon>Bacillota</taxon>
        <taxon>Bacilli</taxon>
        <taxon>Bacillales</taxon>
        <taxon>Bacillaceae</taxon>
        <taxon>Virgibacillus</taxon>
    </lineage>
</organism>
<comment type="catalytic activity">
    <reaction evidence="8">
        <text>L-tyrosyl-[protein] + ATP = O-phospho-L-tyrosyl-[protein] + ADP + H(+)</text>
        <dbReference type="Rhea" id="RHEA:10596"/>
        <dbReference type="Rhea" id="RHEA-COMP:10136"/>
        <dbReference type="Rhea" id="RHEA-COMP:20101"/>
        <dbReference type="ChEBI" id="CHEBI:15378"/>
        <dbReference type="ChEBI" id="CHEBI:30616"/>
        <dbReference type="ChEBI" id="CHEBI:46858"/>
        <dbReference type="ChEBI" id="CHEBI:61978"/>
        <dbReference type="ChEBI" id="CHEBI:456216"/>
        <dbReference type="EC" id="2.7.10.2"/>
    </reaction>
</comment>
<dbReference type="GO" id="GO:0005524">
    <property type="term" value="F:ATP binding"/>
    <property type="evidence" value="ECO:0007669"/>
    <property type="project" value="UniProtKB-KW"/>
</dbReference>
<dbReference type="GO" id="GO:0005886">
    <property type="term" value="C:plasma membrane"/>
    <property type="evidence" value="ECO:0007669"/>
    <property type="project" value="TreeGrafter"/>
</dbReference>
<evidence type="ECO:0000256" key="4">
    <source>
        <dbReference type="ARBA" id="ARBA00022741"/>
    </source>
</evidence>
<keyword evidence="11" id="KW-1185">Reference proteome</keyword>
<evidence type="ECO:0000259" key="9">
    <source>
        <dbReference type="Pfam" id="PF13614"/>
    </source>
</evidence>
<dbReference type="InterPro" id="IPR025669">
    <property type="entry name" value="AAA_dom"/>
</dbReference>
<evidence type="ECO:0000256" key="2">
    <source>
        <dbReference type="ARBA" id="ARBA00011903"/>
    </source>
</evidence>
<dbReference type="InterPro" id="IPR005702">
    <property type="entry name" value="Wzc-like_C"/>
</dbReference>
<dbReference type="GO" id="GO:0004715">
    <property type="term" value="F:non-membrane spanning protein tyrosine kinase activity"/>
    <property type="evidence" value="ECO:0007669"/>
    <property type="project" value="UniProtKB-EC"/>
</dbReference>
<dbReference type="AlphaFoldDB" id="A0A1H0Y2Q1"/>
<name>A0A1H0Y2Q1_9BACI</name>
<dbReference type="RefSeq" id="WP_245735965.1">
    <property type="nucleotide sequence ID" value="NZ_FNKD01000001.1"/>
</dbReference>
<gene>
    <name evidence="10" type="ORF">SAMN05216231_0386</name>
</gene>
<evidence type="ECO:0000256" key="7">
    <source>
        <dbReference type="ARBA" id="ARBA00023137"/>
    </source>
</evidence>
<dbReference type="STRING" id="553311.SAMN05216231_0386"/>
<evidence type="ECO:0000256" key="5">
    <source>
        <dbReference type="ARBA" id="ARBA00022777"/>
    </source>
</evidence>
<evidence type="ECO:0000256" key="8">
    <source>
        <dbReference type="ARBA" id="ARBA00051245"/>
    </source>
</evidence>
<evidence type="ECO:0000313" key="11">
    <source>
        <dbReference type="Proteomes" id="UP000199444"/>
    </source>
</evidence>
<comment type="similarity">
    <text evidence="1">Belongs to the CpsD/CapB family.</text>
</comment>
<dbReference type="Pfam" id="PF13614">
    <property type="entry name" value="AAA_31"/>
    <property type="match status" value="1"/>
</dbReference>
<dbReference type="CDD" id="cd05387">
    <property type="entry name" value="BY-kinase"/>
    <property type="match status" value="1"/>
</dbReference>
<evidence type="ECO:0000256" key="1">
    <source>
        <dbReference type="ARBA" id="ARBA00007316"/>
    </source>
</evidence>
<dbReference type="InterPro" id="IPR027417">
    <property type="entry name" value="P-loop_NTPase"/>
</dbReference>
<sequence length="217" mass="23918">MLNKRTQTANLKKQNLITYTRSNSIISDQFRTIRTNIKFLTEEKENKTFLMTSPGSGEGKTTLIANLAVSMAQQKEKVLLIDANLRNPNIHNVFKTSNEIGLTDVLTGKISIEEATYIPGIGKLKVLTSGSTLVNPAELLGNELMIDLLKKETSAYDMVLIDSPTVLDFTETRILANMCDGVVLILQRGKTGMEKAIEAQRVLDLAHAEIVGVIVNK</sequence>
<keyword evidence="3" id="KW-0808">Transferase</keyword>
<keyword evidence="7" id="KW-0829">Tyrosine-protein kinase</keyword>
<evidence type="ECO:0000256" key="6">
    <source>
        <dbReference type="ARBA" id="ARBA00022840"/>
    </source>
</evidence>
<accession>A0A1H0Y2Q1</accession>
<protein>
    <recommendedName>
        <fullName evidence="2">non-specific protein-tyrosine kinase</fullName>
        <ecNumber evidence="2">2.7.10.2</ecNumber>
    </recommendedName>
</protein>